<gene>
    <name evidence="2" type="ORF">GSOID_T00013771001</name>
</gene>
<accession>E4Y0T5</accession>
<name>E4Y0T5_OIKDI</name>
<organism evidence="2">
    <name type="scientific">Oikopleura dioica</name>
    <name type="common">Tunicate</name>
    <dbReference type="NCBI Taxonomy" id="34765"/>
    <lineage>
        <taxon>Eukaryota</taxon>
        <taxon>Metazoa</taxon>
        <taxon>Chordata</taxon>
        <taxon>Tunicata</taxon>
        <taxon>Appendicularia</taxon>
        <taxon>Copelata</taxon>
        <taxon>Oikopleuridae</taxon>
        <taxon>Oikopleura</taxon>
    </lineage>
</organism>
<sequence>MKSCLSVSIAALMLVSKLACAQNMFKERIHSTTSELAEKRFQTRQKKLEFKAHLFKKSMPARTTVRSWNLSGLFGTTTLATDICVTEVSVSVLFY</sequence>
<feature type="signal peptide" evidence="1">
    <location>
        <begin position="1"/>
        <end position="21"/>
    </location>
</feature>
<dbReference type="EMBL" id="FN653531">
    <property type="protein sequence ID" value="CBY15493.1"/>
    <property type="molecule type" value="Genomic_DNA"/>
</dbReference>
<proteinExistence type="predicted"/>
<evidence type="ECO:0000256" key="1">
    <source>
        <dbReference type="SAM" id="SignalP"/>
    </source>
</evidence>
<evidence type="ECO:0000313" key="3">
    <source>
        <dbReference type="Proteomes" id="UP000001307"/>
    </source>
</evidence>
<reference evidence="2" key="1">
    <citation type="journal article" date="2010" name="Science">
        <title>Plasticity of animal genome architecture unmasked by rapid evolution of a pelagic tunicate.</title>
        <authorList>
            <person name="Denoeud F."/>
            <person name="Henriet S."/>
            <person name="Mungpakdee S."/>
            <person name="Aury J.M."/>
            <person name="Da Silva C."/>
            <person name="Brinkmann H."/>
            <person name="Mikhaleva J."/>
            <person name="Olsen L.C."/>
            <person name="Jubin C."/>
            <person name="Canestro C."/>
            <person name="Bouquet J.M."/>
            <person name="Danks G."/>
            <person name="Poulain J."/>
            <person name="Campsteijn C."/>
            <person name="Adamski M."/>
            <person name="Cross I."/>
            <person name="Yadetie F."/>
            <person name="Muffato M."/>
            <person name="Louis A."/>
            <person name="Butcher S."/>
            <person name="Tsagkogeorga G."/>
            <person name="Konrad A."/>
            <person name="Singh S."/>
            <person name="Jensen M.F."/>
            <person name="Cong E.H."/>
            <person name="Eikeseth-Otteraa H."/>
            <person name="Noel B."/>
            <person name="Anthouard V."/>
            <person name="Porcel B.M."/>
            <person name="Kachouri-Lafond R."/>
            <person name="Nishino A."/>
            <person name="Ugolini M."/>
            <person name="Chourrout P."/>
            <person name="Nishida H."/>
            <person name="Aasland R."/>
            <person name="Huzurbazar S."/>
            <person name="Westhof E."/>
            <person name="Delsuc F."/>
            <person name="Lehrach H."/>
            <person name="Reinhardt R."/>
            <person name="Weissenbach J."/>
            <person name="Roy S.W."/>
            <person name="Artiguenave F."/>
            <person name="Postlethwait J.H."/>
            <person name="Manak J.R."/>
            <person name="Thompson E.M."/>
            <person name="Jaillon O."/>
            <person name="Du Pasquier L."/>
            <person name="Boudinot P."/>
            <person name="Liberles D.A."/>
            <person name="Volff J.N."/>
            <person name="Philippe H."/>
            <person name="Lenhard B."/>
            <person name="Roest Crollius H."/>
            <person name="Wincker P."/>
            <person name="Chourrout D."/>
        </authorList>
    </citation>
    <scope>NUCLEOTIDE SEQUENCE [LARGE SCALE GENOMIC DNA]</scope>
</reference>
<feature type="chain" id="PRO_5003190700" evidence="1">
    <location>
        <begin position="22"/>
        <end position="95"/>
    </location>
</feature>
<protein>
    <submittedName>
        <fullName evidence="2">Uncharacterized protein</fullName>
    </submittedName>
</protein>
<dbReference type="Proteomes" id="UP000001307">
    <property type="component" value="Unassembled WGS sequence"/>
</dbReference>
<keyword evidence="3" id="KW-1185">Reference proteome</keyword>
<dbReference type="AlphaFoldDB" id="E4Y0T5"/>
<evidence type="ECO:0000313" key="2">
    <source>
        <dbReference type="EMBL" id="CBY15493.1"/>
    </source>
</evidence>
<keyword evidence="1" id="KW-0732">Signal</keyword>
<dbReference type="InParanoid" id="E4Y0T5"/>